<proteinExistence type="inferred from homology"/>
<feature type="domain" description="HTH lysR-type" evidence="6">
    <location>
        <begin position="5"/>
        <end position="62"/>
    </location>
</feature>
<dbReference type="EMBL" id="LBIA02000001">
    <property type="protein sequence ID" value="TKT69937.1"/>
    <property type="molecule type" value="Genomic_DNA"/>
</dbReference>
<keyword evidence="3" id="KW-0805">Transcription regulation</keyword>
<dbReference type="InterPro" id="IPR005119">
    <property type="entry name" value="LysR_subst-bd"/>
</dbReference>
<dbReference type="InterPro" id="IPR000847">
    <property type="entry name" value="LysR_HTH_N"/>
</dbReference>
<dbReference type="Gene3D" id="3.40.190.290">
    <property type="match status" value="1"/>
</dbReference>
<dbReference type="GO" id="GO:0003700">
    <property type="term" value="F:DNA-binding transcription factor activity"/>
    <property type="evidence" value="ECO:0007669"/>
    <property type="project" value="InterPro"/>
</dbReference>
<evidence type="ECO:0000256" key="2">
    <source>
        <dbReference type="ARBA" id="ARBA00009437"/>
    </source>
</evidence>
<dbReference type="PANTHER" id="PTHR30537:SF3">
    <property type="entry name" value="TRANSCRIPTIONAL REGULATORY PROTEIN"/>
    <property type="match status" value="1"/>
</dbReference>
<dbReference type="InterPro" id="IPR036390">
    <property type="entry name" value="WH_DNA-bd_sf"/>
</dbReference>
<dbReference type="InterPro" id="IPR036388">
    <property type="entry name" value="WH-like_DNA-bd_sf"/>
</dbReference>
<dbReference type="Gene3D" id="1.10.10.10">
    <property type="entry name" value="Winged helix-like DNA-binding domain superfamily/Winged helix DNA-binding domain"/>
    <property type="match status" value="1"/>
</dbReference>
<dbReference type="Proteomes" id="UP000034832">
    <property type="component" value="Unassembled WGS sequence"/>
</dbReference>
<evidence type="ECO:0000259" key="6">
    <source>
        <dbReference type="PROSITE" id="PS50931"/>
    </source>
</evidence>
<name>A0A4U6BIP6_9BRAD</name>
<dbReference type="PROSITE" id="PS50931">
    <property type="entry name" value="HTH_LYSR"/>
    <property type="match status" value="1"/>
</dbReference>
<accession>A0A4U6BIP6</accession>
<dbReference type="SUPFAM" id="SSF46785">
    <property type="entry name" value="Winged helix' DNA-binding domain"/>
    <property type="match status" value="1"/>
</dbReference>
<keyword evidence="4" id="KW-0238">DNA-binding</keyword>
<evidence type="ECO:0000256" key="1">
    <source>
        <dbReference type="ARBA" id="ARBA00003502"/>
    </source>
</evidence>
<dbReference type="InterPro" id="IPR058163">
    <property type="entry name" value="LysR-type_TF_proteobact-type"/>
</dbReference>
<evidence type="ECO:0000256" key="5">
    <source>
        <dbReference type="ARBA" id="ARBA00023163"/>
    </source>
</evidence>
<organism evidence="7 8">
    <name type="scientific">Afipia massiliensis</name>
    <dbReference type="NCBI Taxonomy" id="211460"/>
    <lineage>
        <taxon>Bacteria</taxon>
        <taxon>Pseudomonadati</taxon>
        <taxon>Pseudomonadota</taxon>
        <taxon>Alphaproteobacteria</taxon>
        <taxon>Hyphomicrobiales</taxon>
        <taxon>Nitrobacteraceae</taxon>
        <taxon>Afipia</taxon>
    </lineage>
</organism>
<evidence type="ECO:0000256" key="4">
    <source>
        <dbReference type="ARBA" id="ARBA00023125"/>
    </source>
</evidence>
<dbReference type="OrthoDB" id="9787460at2"/>
<dbReference type="GO" id="GO:0006351">
    <property type="term" value="P:DNA-templated transcription"/>
    <property type="evidence" value="ECO:0007669"/>
    <property type="project" value="TreeGrafter"/>
</dbReference>
<comment type="caution">
    <text evidence="7">The sequence shown here is derived from an EMBL/GenBank/DDBJ whole genome shotgun (WGS) entry which is preliminary data.</text>
</comment>
<dbReference type="AlphaFoldDB" id="A0A4U6BIP6"/>
<dbReference type="Pfam" id="PF00126">
    <property type="entry name" value="HTH_1"/>
    <property type="match status" value="1"/>
</dbReference>
<dbReference type="GO" id="GO:0043565">
    <property type="term" value="F:sequence-specific DNA binding"/>
    <property type="evidence" value="ECO:0007669"/>
    <property type="project" value="TreeGrafter"/>
</dbReference>
<keyword evidence="5" id="KW-0804">Transcription</keyword>
<reference evidence="7" key="1">
    <citation type="submission" date="2019-04" db="EMBL/GenBank/DDBJ databases">
        <title>Whole genome sequencing of cave bacteria.</title>
        <authorList>
            <person name="Gan H.M."/>
            <person name="Barton H."/>
            <person name="Savka M.A."/>
        </authorList>
    </citation>
    <scope>NUCLEOTIDE SEQUENCE [LARGE SCALE GENOMIC DNA]</scope>
    <source>
        <strain evidence="7">LC387</strain>
    </source>
</reference>
<comment type="function">
    <text evidence="1">NodD regulates the expression of the nodABCFE genes which encode other nodulation proteins. NodD is also a negative regulator of its own expression. Binds flavonoids as inducers.</text>
</comment>
<comment type="similarity">
    <text evidence="2">Belongs to the LysR transcriptional regulatory family.</text>
</comment>
<dbReference type="Pfam" id="PF03466">
    <property type="entry name" value="LysR_substrate"/>
    <property type="match status" value="1"/>
</dbReference>
<dbReference type="RefSeq" id="WP_046829383.1">
    <property type="nucleotide sequence ID" value="NZ_LBIA02000001.1"/>
</dbReference>
<gene>
    <name evidence="7" type="ORF">YH63_000035</name>
</gene>
<evidence type="ECO:0000256" key="3">
    <source>
        <dbReference type="ARBA" id="ARBA00023015"/>
    </source>
</evidence>
<evidence type="ECO:0000313" key="7">
    <source>
        <dbReference type="EMBL" id="TKT69937.1"/>
    </source>
</evidence>
<evidence type="ECO:0000313" key="8">
    <source>
        <dbReference type="Proteomes" id="UP000034832"/>
    </source>
</evidence>
<sequence length="302" mass="33518">MTDQFDWNLVRSFLAITRTGSMTAAAKRLKIDYSTLSRRIAALEASLGSQLFDRRTSGSSLTEAGERLLEMAEQMDQLATSAAQSIGDSKLQANGAVRIGTPDGFGTKFLAQRLGDLSDRHPDLTIELVAMPREFNLSRREADIAVSLTQPSEGRLHSRKLTDYELGLYASREYLARHPAIETAADVPSHRFISYIDDLIFSPELEYAHFVSPDLRPAIKSSNLIAQLNSTIAGAGLCVLPCFIAQTEPELVRVLPSFRLIRTFWLLLHSDLRNIARIRVTADFIAEQAAQAQPLFLPKSQK</sequence>
<dbReference type="PANTHER" id="PTHR30537">
    <property type="entry name" value="HTH-TYPE TRANSCRIPTIONAL REGULATOR"/>
    <property type="match status" value="1"/>
</dbReference>
<dbReference type="SUPFAM" id="SSF53850">
    <property type="entry name" value="Periplasmic binding protein-like II"/>
    <property type="match status" value="1"/>
</dbReference>
<dbReference type="STRING" id="211460.YH63_18815"/>
<protein>
    <submittedName>
        <fullName evidence="7">LysR family transcriptional regulator</fullName>
    </submittedName>
</protein>
<keyword evidence="8" id="KW-1185">Reference proteome</keyword>